<protein>
    <recommendedName>
        <fullName evidence="2">starch synthase</fullName>
        <ecNumber evidence="2">2.4.1.21</ecNumber>
    </recommendedName>
</protein>
<evidence type="ECO:0000313" key="6">
    <source>
        <dbReference type="EMBL" id="BBO84813.1"/>
    </source>
</evidence>
<proteinExistence type="predicted"/>
<evidence type="ECO:0000256" key="4">
    <source>
        <dbReference type="ARBA" id="ARBA00022679"/>
    </source>
</evidence>
<name>A0A5K7ZX31_9BACT</name>
<keyword evidence="3" id="KW-0328">Glycosyltransferase</keyword>
<feature type="domain" description="Starch synthase catalytic" evidence="5">
    <location>
        <begin position="10"/>
        <end position="237"/>
    </location>
</feature>
<dbReference type="RefSeq" id="WP_155324620.1">
    <property type="nucleotide sequence ID" value="NZ_AP021876.1"/>
</dbReference>
<evidence type="ECO:0000256" key="1">
    <source>
        <dbReference type="ARBA" id="ARBA00001478"/>
    </source>
</evidence>
<dbReference type="SUPFAM" id="SSF53756">
    <property type="entry name" value="UDP-Glycosyltransferase/glycogen phosphorylase"/>
    <property type="match status" value="1"/>
</dbReference>
<evidence type="ECO:0000313" key="7">
    <source>
        <dbReference type="Proteomes" id="UP000425960"/>
    </source>
</evidence>
<dbReference type="Gene3D" id="3.40.50.2000">
    <property type="entry name" value="Glycogen Phosphorylase B"/>
    <property type="match status" value="2"/>
</dbReference>
<evidence type="ECO:0000256" key="3">
    <source>
        <dbReference type="ARBA" id="ARBA00022676"/>
    </source>
</evidence>
<keyword evidence="4" id="KW-0808">Transferase</keyword>
<dbReference type="Pfam" id="PF08323">
    <property type="entry name" value="Glyco_transf_5"/>
    <property type="match status" value="1"/>
</dbReference>
<comment type="catalytic activity">
    <reaction evidence="1">
        <text>[(1-&gt;4)-alpha-D-glucosyl](n) + ADP-alpha-D-glucose = [(1-&gt;4)-alpha-D-glucosyl](n+1) + ADP + H(+)</text>
        <dbReference type="Rhea" id="RHEA:18189"/>
        <dbReference type="Rhea" id="RHEA-COMP:9584"/>
        <dbReference type="Rhea" id="RHEA-COMP:9587"/>
        <dbReference type="ChEBI" id="CHEBI:15378"/>
        <dbReference type="ChEBI" id="CHEBI:15444"/>
        <dbReference type="ChEBI" id="CHEBI:57498"/>
        <dbReference type="ChEBI" id="CHEBI:456216"/>
        <dbReference type="EC" id="2.4.1.21"/>
    </reaction>
</comment>
<dbReference type="PANTHER" id="PTHR45825">
    <property type="entry name" value="GRANULE-BOUND STARCH SYNTHASE 1, CHLOROPLASTIC/AMYLOPLASTIC"/>
    <property type="match status" value="1"/>
</dbReference>
<dbReference type="InterPro" id="IPR013534">
    <property type="entry name" value="Starch_synth_cat_dom"/>
</dbReference>
<dbReference type="KEGG" id="dov:DSCO28_53790"/>
<evidence type="ECO:0000256" key="2">
    <source>
        <dbReference type="ARBA" id="ARBA00012588"/>
    </source>
</evidence>
<accession>A0A5K7ZX31</accession>
<dbReference type="EC" id="2.4.1.21" evidence="2"/>
<dbReference type="GO" id="GO:0009011">
    <property type="term" value="F:alpha-1,4-glucan glucosyltransferase (ADP-glucose donor) activity"/>
    <property type="evidence" value="ECO:0007669"/>
    <property type="project" value="UniProtKB-EC"/>
</dbReference>
<gene>
    <name evidence="6" type="primary">glgA_2</name>
    <name evidence="6" type="ORF">DSCO28_53790</name>
</gene>
<evidence type="ECO:0000259" key="5">
    <source>
        <dbReference type="Pfam" id="PF08323"/>
    </source>
</evidence>
<organism evidence="6 7">
    <name type="scientific">Desulfosarcina ovata subsp. sediminis</name>
    <dbReference type="NCBI Taxonomy" id="885957"/>
    <lineage>
        <taxon>Bacteria</taxon>
        <taxon>Pseudomonadati</taxon>
        <taxon>Thermodesulfobacteriota</taxon>
        <taxon>Desulfobacteria</taxon>
        <taxon>Desulfobacterales</taxon>
        <taxon>Desulfosarcinaceae</taxon>
        <taxon>Desulfosarcina</taxon>
    </lineage>
</organism>
<dbReference type="Pfam" id="PF13692">
    <property type="entry name" value="Glyco_trans_1_4"/>
    <property type="match status" value="1"/>
</dbReference>
<sequence length="503" mass="57018">MPKAKRNPRVLIVTPEVTYLPDRMGNFSRYLTAKAGGLADVSAALVSALFNEGADVHVALPDYRSIFHDRLAPFLEREQWAIRNVMPDDRVHLAEDRAFFYLNRVYSAYGGENTKLSLAFQREVINNIVPRVRPDLIHCNDWMTGLIPAMSRQMGVPCLFTIHNIHTVKATLAHIEDRGIDAAYFWQHLFYEKFSASYEEAWESNPVDFLASGVFAAHFVNTVSPRFLEEIVEGRHGFVEGPIRQELTNKFYAGCGTGILNAPDPSFNPAKDPEIHRNYTAQDHSAGKRENKRHLQEVLGLIPDEQAPLFFWPSRLDPIQKGCQLLAEAFYGIISDHWDMNLQVVFVANGDYQQIFRDIVNHHGFQQRVAVCDFSEKMEHLAYAAADFILMPSLFEPCGLPQMIAPIYGALPVAHDTGGIHDTIVHLDAGRDTGNGFLFNTYDSAGLYWAITQALAFFKLPEAEKTRQITRIMQQSAATFNHANTARRYIDLYEKMLERPLIN</sequence>
<dbReference type="Proteomes" id="UP000425960">
    <property type="component" value="Chromosome"/>
</dbReference>
<reference evidence="6 7" key="1">
    <citation type="submission" date="2019-11" db="EMBL/GenBank/DDBJ databases">
        <title>Comparative genomics of hydrocarbon-degrading Desulfosarcina strains.</title>
        <authorList>
            <person name="Watanabe M."/>
            <person name="Kojima H."/>
            <person name="Fukui M."/>
        </authorList>
    </citation>
    <scope>NUCLEOTIDE SEQUENCE [LARGE SCALE GENOMIC DNA]</scope>
    <source>
        <strain evidence="6 7">28bB2T</strain>
    </source>
</reference>
<dbReference type="PANTHER" id="PTHR45825:SF11">
    <property type="entry name" value="ALPHA AMYLASE DOMAIN-CONTAINING PROTEIN"/>
    <property type="match status" value="1"/>
</dbReference>
<dbReference type="AlphaFoldDB" id="A0A5K7ZX31"/>
<dbReference type="EMBL" id="AP021876">
    <property type="protein sequence ID" value="BBO84813.1"/>
    <property type="molecule type" value="Genomic_DNA"/>
</dbReference>